<dbReference type="EMBL" id="AE016958">
    <property type="protein sequence ID" value="AAS04292.1"/>
    <property type="molecule type" value="Genomic_DNA"/>
</dbReference>
<dbReference type="AntiFam" id="ANF00041">
    <property type="entry name" value="Antisense to RNaseP"/>
</dbReference>
<dbReference type="KEGG" id="mpa:MAP_1975"/>
<organism evidence="2 3">
    <name type="scientific">Mycolicibacterium paratuberculosis (strain ATCC BAA-968 / K-10)</name>
    <name type="common">Mycobacterium paratuberculosis</name>
    <dbReference type="NCBI Taxonomy" id="262316"/>
    <lineage>
        <taxon>Bacteria</taxon>
        <taxon>Bacillati</taxon>
        <taxon>Actinomycetota</taxon>
        <taxon>Actinomycetes</taxon>
        <taxon>Mycobacteriales</taxon>
        <taxon>Mycobacteriaceae</taxon>
        <taxon>Mycobacterium</taxon>
        <taxon>Mycobacterium avium complex (MAC)</taxon>
    </lineage>
</organism>
<keyword evidence="3" id="KW-1185">Reference proteome</keyword>
<gene>
    <name evidence="2" type="ordered locus">MAP_1975</name>
</gene>
<reference evidence="2 3" key="1">
    <citation type="journal article" date="2005" name="Proc. Natl. Acad. Sci. U.S.A.">
        <title>The complete genome sequence of Mycobacterium avium subspecies paratuberculosis.</title>
        <authorList>
            <person name="Li L."/>
            <person name="Bannantine J.P."/>
            <person name="Zhang Q."/>
            <person name="Amonsin A."/>
            <person name="May B.J."/>
            <person name="Alt D."/>
            <person name="Banerji N."/>
            <person name="Kanjilal S."/>
            <person name="Kapur V."/>
        </authorList>
    </citation>
    <scope>NUCLEOTIDE SEQUENCE [LARGE SCALE GENOMIC DNA]</scope>
    <source>
        <strain evidence="3">ATCC BAA-968 / K-10</strain>
    </source>
</reference>
<evidence type="ECO:0000256" key="1">
    <source>
        <dbReference type="SAM" id="MobiDB-lite"/>
    </source>
</evidence>
<dbReference type="HOGENOM" id="CLU_2168140_0_0_11"/>
<feature type="region of interest" description="Disordered" evidence="1">
    <location>
        <begin position="1"/>
        <end position="45"/>
    </location>
</feature>
<accession>Q73YI1</accession>
<feature type="compositionally biased region" description="Low complexity" evidence="1">
    <location>
        <begin position="26"/>
        <end position="39"/>
    </location>
</feature>
<dbReference type="Proteomes" id="UP000000580">
    <property type="component" value="Chromosome"/>
</dbReference>
<sequence>MACKPDSVPRRRKTGAAAATIHLDTPSPGASSGLPAGSGEQPSDACAAVPAARPSWPCFGWGLPSHPGHPGCWCALTAPFHPYHREGGGLFSVALSRESPRIAVSNHPAL</sequence>
<evidence type="ECO:0000313" key="2">
    <source>
        <dbReference type="EMBL" id="AAS04292.1"/>
    </source>
</evidence>
<protein>
    <submittedName>
        <fullName evidence="2">Uncharacterized protein</fullName>
    </submittedName>
</protein>
<dbReference type="AlphaFoldDB" id="Q73YI1"/>
<name>Q73YI1_MYCPA</name>
<evidence type="ECO:0000313" key="3">
    <source>
        <dbReference type="Proteomes" id="UP000000580"/>
    </source>
</evidence>
<dbReference type="eggNOG" id="ENOG5034C7Q">
    <property type="taxonomic scope" value="Bacteria"/>
</dbReference>
<dbReference type="STRING" id="262316.MAP_1975"/>
<proteinExistence type="predicted"/>